<proteinExistence type="predicted"/>
<keyword evidence="3" id="KW-1185">Reference proteome</keyword>
<evidence type="ECO:0000313" key="3">
    <source>
        <dbReference type="Proteomes" id="UP000593758"/>
    </source>
</evidence>
<dbReference type="Proteomes" id="UP000593758">
    <property type="component" value="Chromosome"/>
</dbReference>
<dbReference type="PANTHER" id="PTHR34310">
    <property type="entry name" value="DUF427 DOMAIN PROTEIN (AFU_ORTHOLOGUE AFUA_3G02220)"/>
    <property type="match status" value="1"/>
</dbReference>
<dbReference type="Gene3D" id="2.170.150.40">
    <property type="entry name" value="Domain of unknown function (DUF427)"/>
    <property type="match status" value="2"/>
</dbReference>
<evidence type="ECO:0000259" key="1">
    <source>
        <dbReference type="Pfam" id="PF04248"/>
    </source>
</evidence>
<dbReference type="EMBL" id="CP063169">
    <property type="protein sequence ID" value="QOR72400.1"/>
    <property type="molecule type" value="Genomic_DNA"/>
</dbReference>
<dbReference type="RefSeq" id="WP_193499038.1">
    <property type="nucleotide sequence ID" value="NZ_CP063169.1"/>
</dbReference>
<organism evidence="2 3">
    <name type="scientific">Ruania alkalisoli</name>
    <dbReference type="NCBI Taxonomy" id="2779775"/>
    <lineage>
        <taxon>Bacteria</taxon>
        <taxon>Bacillati</taxon>
        <taxon>Actinomycetota</taxon>
        <taxon>Actinomycetes</taxon>
        <taxon>Micrococcales</taxon>
        <taxon>Ruaniaceae</taxon>
        <taxon>Ruania</taxon>
    </lineage>
</organism>
<dbReference type="InterPro" id="IPR038694">
    <property type="entry name" value="DUF427_sf"/>
</dbReference>
<dbReference type="AlphaFoldDB" id="A0A7M1SXV1"/>
<sequence>MAVRFSEFAPPISDETRYEPRPQRVRVSLDAQPVADTDSAWLVWEPRRVVPRYALPARDFAVPLEAGGHIAPDMAQLPPVVPPDLAMYTLPGTEVTIVVDGRPVPGAAYQPDDPDLAERVVLDFPPFTWHEEDQEVFGHPHDPFKRIDTLQSSRHIRIALDGVTLADSTRPVLLLETYLPQRWYLPREDVRLDLLTPSDTRTTCAYKGEASYLSHEPSGEAGAAIAWTYPHPLQDAVPVKDMVCFFSERCDVSVDGIERPRPQTQWSTSPTGT</sequence>
<dbReference type="KEGG" id="halt:IM660_09350"/>
<dbReference type="InterPro" id="IPR007361">
    <property type="entry name" value="DUF427"/>
</dbReference>
<feature type="domain" description="DUF427" evidence="1">
    <location>
        <begin position="156"/>
        <end position="247"/>
    </location>
</feature>
<name>A0A7M1SXV1_9MICO</name>
<reference evidence="2 3" key="1">
    <citation type="submission" date="2020-10" db="EMBL/GenBank/DDBJ databases">
        <title>Haloactinobacterium sp. RN3S43, a bacterium isolated from saline soil.</title>
        <authorList>
            <person name="Sun J.-Q."/>
        </authorList>
    </citation>
    <scope>NUCLEOTIDE SEQUENCE [LARGE SCALE GENOMIC DNA]</scope>
    <source>
        <strain evidence="2 3">RN3S43</strain>
    </source>
</reference>
<protein>
    <submittedName>
        <fullName evidence="2">DUF427 domain-containing protein</fullName>
    </submittedName>
</protein>
<accession>A0A7M1SXV1</accession>
<dbReference type="Pfam" id="PF04248">
    <property type="entry name" value="NTP_transf_9"/>
    <property type="match status" value="1"/>
</dbReference>
<gene>
    <name evidence="2" type="ORF">IM660_09350</name>
</gene>
<dbReference type="PANTHER" id="PTHR34310:SF9">
    <property type="entry name" value="BLR5716 PROTEIN"/>
    <property type="match status" value="1"/>
</dbReference>
<evidence type="ECO:0000313" key="2">
    <source>
        <dbReference type="EMBL" id="QOR72400.1"/>
    </source>
</evidence>